<feature type="transmembrane region" description="Helical" evidence="1">
    <location>
        <begin position="168"/>
        <end position="192"/>
    </location>
</feature>
<keyword evidence="1" id="KW-0472">Membrane</keyword>
<feature type="domain" description="DUF6533" evidence="2">
    <location>
        <begin position="21"/>
        <end position="66"/>
    </location>
</feature>
<dbReference type="InterPro" id="IPR045340">
    <property type="entry name" value="DUF6533"/>
</dbReference>
<evidence type="ECO:0000256" key="1">
    <source>
        <dbReference type="SAM" id="Phobius"/>
    </source>
</evidence>
<protein>
    <recommendedName>
        <fullName evidence="2">DUF6533 domain-containing protein</fullName>
    </recommendedName>
</protein>
<name>A0AAD7FJ04_MYCRO</name>
<evidence type="ECO:0000259" key="2">
    <source>
        <dbReference type="Pfam" id="PF20151"/>
    </source>
</evidence>
<gene>
    <name evidence="3" type="ORF">B0H17DRAFT_1340529</name>
</gene>
<evidence type="ECO:0000313" key="4">
    <source>
        <dbReference type="Proteomes" id="UP001221757"/>
    </source>
</evidence>
<feature type="transmembrane region" description="Helical" evidence="1">
    <location>
        <begin position="55"/>
        <end position="77"/>
    </location>
</feature>
<keyword evidence="1" id="KW-0812">Transmembrane</keyword>
<accession>A0AAD7FJ04</accession>
<keyword evidence="1" id="KW-1133">Transmembrane helix</keyword>
<dbReference type="Proteomes" id="UP001221757">
    <property type="component" value="Unassembled WGS sequence"/>
</dbReference>
<feature type="transmembrane region" description="Helical" evidence="1">
    <location>
        <begin position="238"/>
        <end position="257"/>
    </location>
</feature>
<keyword evidence="4" id="KW-1185">Reference proteome</keyword>
<organism evidence="3 4">
    <name type="scientific">Mycena rosella</name>
    <name type="common">Pink bonnet</name>
    <name type="synonym">Agaricus rosellus</name>
    <dbReference type="NCBI Taxonomy" id="1033263"/>
    <lineage>
        <taxon>Eukaryota</taxon>
        <taxon>Fungi</taxon>
        <taxon>Dikarya</taxon>
        <taxon>Basidiomycota</taxon>
        <taxon>Agaricomycotina</taxon>
        <taxon>Agaricomycetes</taxon>
        <taxon>Agaricomycetidae</taxon>
        <taxon>Agaricales</taxon>
        <taxon>Marasmiineae</taxon>
        <taxon>Mycenaceae</taxon>
        <taxon>Mycena</taxon>
    </lineage>
</organism>
<reference evidence="3" key="1">
    <citation type="submission" date="2023-03" db="EMBL/GenBank/DDBJ databases">
        <title>Massive genome expansion in bonnet fungi (Mycena s.s.) driven by repeated elements and novel gene families across ecological guilds.</title>
        <authorList>
            <consortium name="Lawrence Berkeley National Laboratory"/>
            <person name="Harder C.B."/>
            <person name="Miyauchi S."/>
            <person name="Viragh M."/>
            <person name="Kuo A."/>
            <person name="Thoen E."/>
            <person name="Andreopoulos B."/>
            <person name="Lu D."/>
            <person name="Skrede I."/>
            <person name="Drula E."/>
            <person name="Henrissat B."/>
            <person name="Morin E."/>
            <person name="Kohler A."/>
            <person name="Barry K."/>
            <person name="LaButti K."/>
            <person name="Morin E."/>
            <person name="Salamov A."/>
            <person name="Lipzen A."/>
            <person name="Mereny Z."/>
            <person name="Hegedus B."/>
            <person name="Baldrian P."/>
            <person name="Stursova M."/>
            <person name="Weitz H."/>
            <person name="Taylor A."/>
            <person name="Grigoriev I.V."/>
            <person name="Nagy L.G."/>
            <person name="Martin F."/>
            <person name="Kauserud H."/>
        </authorList>
    </citation>
    <scope>NUCLEOTIDE SEQUENCE</scope>
    <source>
        <strain evidence="3">CBHHK067</strain>
    </source>
</reference>
<feature type="transmembrane region" description="Helical" evidence="1">
    <location>
        <begin position="89"/>
        <end position="108"/>
    </location>
</feature>
<dbReference type="AlphaFoldDB" id="A0AAD7FJ04"/>
<feature type="transmembrane region" description="Helical" evidence="1">
    <location>
        <begin position="212"/>
        <end position="232"/>
    </location>
</feature>
<feature type="transmembrane region" description="Helical" evidence="1">
    <location>
        <begin position="120"/>
        <end position="143"/>
    </location>
</feature>
<dbReference type="EMBL" id="JARKIE010000648">
    <property type="protein sequence ID" value="KAJ7622698.1"/>
    <property type="molecule type" value="Genomic_DNA"/>
</dbReference>
<dbReference type="Pfam" id="PF20151">
    <property type="entry name" value="DUF6533"/>
    <property type="match status" value="1"/>
</dbReference>
<evidence type="ECO:0000313" key="3">
    <source>
        <dbReference type="EMBL" id="KAJ7622698.1"/>
    </source>
</evidence>
<proteinExistence type="predicted"/>
<comment type="caution">
    <text evidence="3">The sequence shown here is derived from an EMBL/GenBank/DDBJ whole genome shotgun (WGS) entry which is preliminary data.</text>
</comment>
<sequence length="351" mass="39314">MSNESSVAEFLHVVNAAQIYIACTTSVLIWDWLSCLPQEWRTIWKSKASWSPIKIVYCVVRYYTLLVLVVTDTWFFASWSESSCARYVRVLPGIAVLIDLSIELSLALRIYALYGCDRKIGMFLVALIAGFLGVMIAVPILAFDYTRLPSWPGPCIVTGKPSIAGPKFIIAFYAAPMTLDMVMTAMTVYKVIQQNRNGGSSSLMNRIVRDGLLYFFAITSLNMLNVIFFIQGDTLIEAINAPMSIQISSVLCCRLILNLRDQTSPRMSVKKFSNTRGRWVTEIVNENSVAQDTIRFSTRSRERNLRGSTEDAEFEPTTTNGIVVNFEQDVHSDIDGWKTEDNSSVVALSAV</sequence>
<feature type="transmembrane region" description="Helical" evidence="1">
    <location>
        <begin position="12"/>
        <end position="34"/>
    </location>
</feature>